<protein>
    <submittedName>
        <fullName evidence="1">Uncharacterized protein</fullName>
    </submittedName>
</protein>
<organism evidence="1">
    <name type="scientific">marine sediment metagenome</name>
    <dbReference type="NCBI Taxonomy" id="412755"/>
    <lineage>
        <taxon>unclassified sequences</taxon>
        <taxon>metagenomes</taxon>
        <taxon>ecological metagenomes</taxon>
    </lineage>
</organism>
<dbReference type="EMBL" id="BARV01000031">
    <property type="protein sequence ID" value="GAH91993.1"/>
    <property type="molecule type" value="Genomic_DNA"/>
</dbReference>
<reference evidence="1" key="1">
    <citation type="journal article" date="2014" name="Front. Microbiol.">
        <title>High frequency of phylogenetically diverse reductive dehalogenase-homologous genes in deep subseafloor sedimentary metagenomes.</title>
        <authorList>
            <person name="Kawai M."/>
            <person name="Futagami T."/>
            <person name="Toyoda A."/>
            <person name="Takaki Y."/>
            <person name="Nishi S."/>
            <person name="Hori S."/>
            <person name="Arai W."/>
            <person name="Tsubouchi T."/>
            <person name="Morono Y."/>
            <person name="Uchiyama I."/>
            <person name="Ito T."/>
            <person name="Fujiyama A."/>
            <person name="Inagaki F."/>
            <person name="Takami H."/>
        </authorList>
    </citation>
    <scope>NUCLEOTIDE SEQUENCE</scope>
    <source>
        <strain evidence="1">Expedition CK06-06</strain>
    </source>
</reference>
<name>X1LCZ8_9ZZZZ</name>
<evidence type="ECO:0000313" key="1">
    <source>
        <dbReference type="EMBL" id="GAH91993.1"/>
    </source>
</evidence>
<accession>X1LCZ8</accession>
<dbReference type="AlphaFoldDB" id="X1LCZ8"/>
<feature type="non-terminal residue" evidence="1">
    <location>
        <position position="75"/>
    </location>
</feature>
<sequence length="75" mass="8061">MALGWQSGERCFPSIEQAGSHACGQVFGVTNSGLLSCTGYSVSAMEVTLTLSSGTTEAWVPQRCERFDWQGTWAP</sequence>
<proteinExistence type="predicted"/>
<gene>
    <name evidence="1" type="ORF">S06H3_00210</name>
</gene>
<comment type="caution">
    <text evidence="1">The sequence shown here is derived from an EMBL/GenBank/DDBJ whole genome shotgun (WGS) entry which is preliminary data.</text>
</comment>